<reference evidence="2" key="1">
    <citation type="submission" date="2019-06" db="EMBL/GenBank/DDBJ databases">
        <authorList>
            <person name="Zheng W."/>
        </authorList>
    </citation>
    <scope>NUCLEOTIDE SEQUENCE</scope>
    <source>
        <strain evidence="2">QDHG01</strain>
    </source>
</reference>
<dbReference type="EMBL" id="RRYP01014295">
    <property type="protein sequence ID" value="TNV76047.1"/>
    <property type="molecule type" value="Genomic_DNA"/>
</dbReference>
<sequence length="171" mass="18989">MKRPSAYQGMLKYAGRKSGKGSSRRSGGGQKVGLTRIGIQSNSAILISHCIRGRRLRWRGRSKKQSQCNKIDSKTKSLKYNKPANQQQYLSTQKVKATPHQTQSGFCTLVRPGPSKEIIGYCSKGLLSSISSKISLNSQPAPSTYHLQLSRNALNNTKRGDRPTWRESHNS</sequence>
<organism evidence="2 3">
    <name type="scientific">Halteria grandinella</name>
    <dbReference type="NCBI Taxonomy" id="5974"/>
    <lineage>
        <taxon>Eukaryota</taxon>
        <taxon>Sar</taxon>
        <taxon>Alveolata</taxon>
        <taxon>Ciliophora</taxon>
        <taxon>Intramacronucleata</taxon>
        <taxon>Spirotrichea</taxon>
        <taxon>Stichotrichia</taxon>
        <taxon>Sporadotrichida</taxon>
        <taxon>Halteriidae</taxon>
        <taxon>Halteria</taxon>
    </lineage>
</organism>
<evidence type="ECO:0000313" key="2">
    <source>
        <dbReference type="EMBL" id="TNV76047.1"/>
    </source>
</evidence>
<protein>
    <submittedName>
        <fullName evidence="2">Uncharacterized protein</fullName>
    </submittedName>
</protein>
<comment type="caution">
    <text evidence="2">The sequence shown here is derived from an EMBL/GenBank/DDBJ whole genome shotgun (WGS) entry which is preliminary data.</text>
</comment>
<gene>
    <name evidence="2" type="ORF">FGO68_gene3192</name>
</gene>
<feature type="region of interest" description="Disordered" evidence="1">
    <location>
        <begin position="13"/>
        <end position="33"/>
    </location>
</feature>
<evidence type="ECO:0000256" key="1">
    <source>
        <dbReference type="SAM" id="MobiDB-lite"/>
    </source>
</evidence>
<proteinExistence type="predicted"/>
<name>A0A8J8NJ55_HALGN</name>
<accession>A0A8J8NJ55</accession>
<keyword evidence="3" id="KW-1185">Reference proteome</keyword>
<evidence type="ECO:0000313" key="3">
    <source>
        <dbReference type="Proteomes" id="UP000785679"/>
    </source>
</evidence>
<feature type="compositionally biased region" description="Basic residues" evidence="1">
    <location>
        <begin position="14"/>
        <end position="23"/>
    </location>
</feature>
<dbReference type="Proteomes" id="UP000785679">
    <property type="component" value="Unassembled WGS sequence"/>
</dbReference>
<dbReference type="AlphaFoldDB" id="A0A8J8NJ55"/>